<dbReference type="SMART" id="SM00939">
    <property type="entry name" value="PepX_C"/>
    <property type="match status" value="1"/>
</dbReference>
<comment type="caution">
    <text evidence="4">The sequence shown here is derived from an EMBL/GenBank/DDBJ whole genome shotgun (WGS) entry which is preliminary data.</text>
</comment>
<dbReference type="InterPro" id="IPR008979">
    <property type="entry name" value="Galactose-bd-like_sf"/>
</dbReference>
<evidence type="ECO:0000313" key="5">
    <source>
        <dbReference type="Proteomes" id="UP001310290"/>
    </source>
</evidence>
<gene>
    <name evidence="4" type="ORF">QBA35_41595</name>
</gene>
<dbReference type="Gene3D" id="2.60.120.260">
    <property type="entry name" value="Galactose-binding domain-like"/>
    <property type="match status" value="1"/>
</dbReference>
<evidence type="ECO:0000259" key="3">
    <source>
        <dbReference type="SMART" id="SM00939"/>
    </source>
</evidence>
<protein>
    <submittedName>
        <fullName evidence="4">CocE/NonD family hydrolase</fullName>
    </submittedName>
</protein>
<reference evidence="4" key="1">
    <citation type="submission" date="2023-04" db="EMBL/GenBank/DDBJ databases">
        <title>Genomic diversity of scab-causing Streptomyces spp. in the province of Quebec, Canada.</title>
        <authorList>
            <person name="Biessy A."/>
            <person name="Cadieux M."/>
            <person name="Ciotola M."/>
            <person name="Filion M."/>
        </authorList>
    </citation>
    <scope>NUCLEOTIDE SEQUENCE</scope>
    <source>
        <strain evidence="4">B21-115</strain>
    </source>
</reference>
<dbReference type="Gene3D" id="1.10.3020.20">
    <property type="match status" value="1"/>
</dbReference>
<dbReference type="InterPro" id="IPR013736">
    <property type="entry name" value="Xaa-Pro_dipept_C"/>
</dbReference>
<dbReference type="SUPFAM" id="SSF53474">
    <property type="entry name" value="alpha/beta-Hydrolases"/>
    <property type="match status" value="1"/>
</dbReference>
<dbReference type="InterPro" id="IPR000383">
    <property type="entry name" value="Xaa-Pro-like_dom"/>
</dbReference>
<feature type="domain" description="Xaa-Pro dipeptidyl-peptidase C-terminal" evidence="3">
    <location>
        <begin position="300"/>
        <end position="576"/>
    </location>
</feature>
<proteinExistence type="predicted"/>
<name>A0ABU8B195_9ACTN</name>
<dbReference type="InterPro" id="IPR005674">
    <property type="entry name" value="CocE/Ser_esterase"/>
</dbReference>
<feature type="compositionally biased region" description="Basic and acidic residues" evidence="2">
    <location>
        <begin position="491"/>
        <end position="509"/>
    </location>
</feature>
<dbReference type="GO" id="GO:0016787">
    <property type="term" value="F:hydrolase activity"/>
    <property type="evidence" value="ECO:0007669"/>
    <property type="project" value="UniProtKB-KW"/>
</dbReference>
<dbReference type="RefSeq" id="WP_005476179.1">
    <property type="nucleotide sequence ID" value="NZ_JARULZ010000003.1"/>
</dbReference>
<evidence type="ECO:0000256" key="1">
    <source>
        <dbReference type="ARBA" id="ARBA00022801"/>
    </source>
</evidence>
<dbReference type="NCBIfam" id="TIGR00976">
    <property type="entry name" value="CocE_NonD"/>
    <property type="match status" value="1"/>
</dbReference>
<dbReference type="SUPFAM" id="SSF49785">
    <property type="entry name" value="Galactose-binding domain-like"/>
    <property type="match status" value="1"/>
</dbReference>
<accession>A0ABU8B195</accession>
<dbReference type="InterPro" id="IPR050585">
    <property type="entry name" value="Xaa-Pro_dipeptidyl-ppase/CocE"/>
</dbReference>
<keyword evidence="5" id="KW-1185">Reference proteome</keyword>
<dbReference type="GeneID" id="96268462"/>
<dbReference type="Gene3D" id="3.40.50.1820">
    <property type="entry name" value="alpha/beta hydrolase"/>
    <property type="match status" value="1"/>
</dbReference>
<dbReference type="PANTHER" id="PTHR43056">
    <property type="entry name" value="PEPTIDASE S9 PROLYL OLIGOPEPTIDASE"/>
    <property type="match status" value="1"/>
</dbReference>
<dbReference type="PANTHER" id="PTHR43056:SF10">
    <property type="entry name" value="COCE_NOND FAMILY, PUTATIVE (AFU_ORTHOLOGUE AFUA_7G00600)-RELATED"/>
    <property type="match status" value="1"/>
</dbReference>
<sequence>MPPVPSTPAPRTSFTDGDMYVEKDVPIRTVGGRVVMADVYRPVGEGPHPAVMCFTPYGKDIHFAVKEPAVYEKIAMTNDYAVYEAPDIMRWVADDYAVVVVDAAGLGASPGVVDVWSKRDIEDYHDAIEFIGEQPWCTGRVGLTGISYLSATQIAVAAMCPPHLTCIIPWEVGGDNYTMVYQEGIRNTFFLGSWFDAWIVPNQYGRDRLPPEALEADLTDYPSVAAEHPLYDEFWAERAPDLSQITVPFYTAANWTSAMLSLQQHFDLFDQAASERKWLRAHSGGHIEPYYEEDGFAEQKRFMDYWLKDADNGMLDVPPLKLAVRRPDGIEWIHEHEWPLARTRWTKWYLDGRTNTISPRSPEEDSAVTFEATMGQPPRFEKPSADAGEHQAVHMNDAVVRAYIAAGVDQPREQPWNATFASLPLETDLRLIGPVTLHLTVSASAGDTDLFVCLRDIAPDGTEVVYYGLDNPETPVSVGWGRLSRRALDGDRTRPELHRPVHRQDKEDPPAPGETVQIDIAVGPTSTVFEAGHRLVVEVASRDVFRAFPFLHITPENRRTGGEVSLHTGGNAAWVELPVVPD</sequence>
<organism evidence="4 5">
    <name type="scientific">Streptomyces bottropensis</name>
    <dbReference type="NCBI Taxonomy" id="42235"/>
    <lineage>
        <taxon>Bacteria</taxon>
        <taxon>Bacillati</taxon>
        <taxon>Actinomycetota</taxon>
        <taxon>Actinomycetes</taxon>
        <taxon>Kitasatosporales</taxon>
        <taxon>Streptomycetaceae</taxon>
        <taxon>Streptomyces</taxon>
    </lineage>
</organism>
<evidence type="ECO:0000313" key="4">
    <source>
        <dbReference type="EMBL" id="MEH0639632.1"/>
    </source>
</evidence>
<feature type="region of interest" description="Disordered" evidence="2">
    <location>
        <begin position="491"/>
        <end position="514"/>
    </location>
</feature>
<dbReference type="Pfam" id="PF08530">
    <property type="entry name" value="PepX_C"/>
    <property type="match status" value="1"/>
</dbReference>
<keyword evidence="1 4" id="KW-0378">Hydrolase</keyword>
<dbReference type="Proteomes" id="UP001310290">
    <property type="component" value="Unassembled WGS sequence"/>
</dbReference>
<dbReference type="EMBL" id="JARULZ010000003">
    <property type="protein sequence ID" value="MEH0639632.1"/>
    <property type="molecule type" value="Genomic_DNA"/>
</dbReference>
<dbReference type="Pfam" id="PF02129">
    <property type="entry name" value="Peptidase_S15"/>
    <property type="match status" value="1"/>
</dbReference>
<evidence type="ECO:0000256" key="2">
    <source>
        <dbReference type="SAM" id="MobiDB-lite"/>
    </source>
</evidence>
<dbReference type="InterPro" id="IPR029058">
    <property type="entry name" value="AB_hydrolase_fold"/>
</dbReference>